<evidence type="ECO:0000259" key="3">
    <source>
        <dbReference type="Pfam" id="PF07804"/>
    </source>
</evidence>
<dbReference type="Proteomes" id="UP000243525">
    <property type="component" value="Unassembled WGS sequence"/>
</dbReference>
<accession>A0A2T5BV65</accession>
<dbReference type="AlphaFoldDB" id="A0A2T5BV65"/>
<proteinExistence type="predicted"/>
<dbReference type="GO" id="GO:0016301">
    <property type="term" value="F:kinase activity"/>
    <property type="evidence" value="ECO:0007669"/>
    <property type="project" value="UniProtKB-KW"/>
</dbReference>
<comment type="caution">
    <text evidence="4">The sequence shown here is derived from an EMBL/GenBank/DDBJ whole genome shotgun (WGS) entry which is preliminary data.</text>
</comment>
<keyword evidence="1" id="KW-0808">Transferase</keyword>
<keyword evidence="5" id="KW-1185">Reference proteome</keyword>
<dbReference type="InterPro" id="IPR012893">
    <property type="entry name" value="HipA-like_C"/>
</dbReference>
<evidence type="ECO:0000313" key="5">
    <source>
        <dbReference type="Proteomes" id="UP000243525"/>
    </source>
</evidence>
<dbReference type="Pfam" id="PF07804">
    <property type="entry name" value="HipA_C"/>
    <property type="match status" value="1"/>
</dbReference>
<reference evidence="4 5" key="1">
    <citation type="submission" date="2018-04" db="EMBL/GenBank/DDBJ databases">
        <title>Genomic Encyclopedia of Archaeal and Bacterial Type Strains, Phase II (KMG-II): from individual species to whole genera.</title>
        <authorList>
            <person name="Goeker M."/>
        </authorList>
    </citation>
    <scope>NUCLEOTIDE SEQUENCE [LARGE SCALE GENOMIC DNA]</scope>
    <source>
        <strain evidence="4 5">DSM 28823</strain>
    </source>
</reference>
<dbReference type="RefSeq" id="WP_342747989.1">
    <property type="nucleotide sequence ID" value="NZ_QAAD01000035.1"/>
</dbReference>
<evidence type="ECO:0000256" key="1">
    <source>
        <dbReference type="ARBA" id="ARBA00022679"/>
    </source>
</evidence>
<evidence type="ECO:0000256" key="2">
    <source>
        <dbReference type="ARBA" id="ARBA00022777"/>
    </source>
</evidence>
<feature type="domain" description="HipA-like C-terminal" evidence="3">
    <location>
        <begin position="18"/>
        <end position="95"/>
    </location>
</feature>
<dbReference type="EMBL" id="QAAD01000035">
    <property type="protein sequence ID" value="PTN03464.1"/>
    <property type="molecule type" value="Genomic_DNA"/>
</dbReference>
<name>A0A2T5BV65_9BACT</name>
<dbReference type="Gene3D" id="1.10.1070.20">
    <property type="match status" value="1"/>
</dbReference>
<gene>
    <name evidence="4" type="ORF">C8N47_1351</name>
</gene>
<keyword evidence="2" id="KW-0418">Kinase</keyword>
<protein>
    <submittedName>
        <fullName evidence="4">HipA-like protein</fullName>
    </submittedName>
</protein>
<organism evidence="4 5">
    <name type="scientific">Mangrovibacterium marinum</name>
    <dbReference type="NCBI Taxonomy" id="1639118"/>
    <lineage>
        <taxon>Bacteria</taxon>
        <taxon>Pseudomonadati</taxon>
        <taxon>Bacteroidota</taxon>
        <taxon>Bacteroidia</taxon>
        <taxon>Marinilabiliales</taxon>
        <taxon>Prolixibacteraceae</taxon>
        <taxon>Mangrovibacterium</taxon>
    </lineage>
</organism>
<sequence length="98" mass="11364">MWDKSGAFVAYSLESGELGYLTKRIDRTDSGEKIHMLDMFQITEAFDKYKGSMEKVGKALDTYSANTMLDKIFFFEMALFSFLTGNNDMHLKNWNCYI</sequence>
<evidence type="ECO:0000313" key="4">
    <source>
        <dbReference type="EMBL" id="PTN03464.1"/>
    </source>
</evidence>